<keyword evidence="1" id="KW-0472">Membrane</keyword>
<feature type="transmembrane region" description="Helical" evidence="1">
    <location>
        <begin position="24"/>
        <end position="52"/>
    </location>
</feature>
<keyword evidence="1" id="KW-0812">Transmembrane</keyword>
<evidence type="ECO:0000256" key="1">
    <source>
        <dbReference type="SAM" id="Phobius"/>
    </source>
</evidence>
<protein>
    <submittedName>
        <fullName evidence="2">Uncharacterized protein</fullName>
    </submittedName>
</protein>
<name>A0AA36CNU1_9BILA</name>
<sequence>MPIADRLLLLDNPRVGFYDAHLNAWIMLFAAAIAVATVYLYIAAALSGFLIFRFLRQHTEISIKTRKMHQRAVLSVAIAVSLTVTAKEVVSANHVGNLADTWADTADFGWLWDPCMATGR</sequence>
<keyword evidence="1" id="KW-1133">Transmembrane helix</keyword>
<comment type="caution">
    <text evidence="2">The sequence shown here is derived from an EMBL/GenBank/DDBJ whole genome shotgun (WGS) entry which is preliminary data.</text>
</comment>
<keyword evidence="3" id="KW-1185">Reference proteome</keyword>
<dbReference type="AlphaFoldDB" id="A0AA36CNU1"/>
<dbReference type="EMBL" id="CATQJA010002579">
    <property type="protein sequence ID" value="CAJ0571701.1"/>
    <property type="molecule type" value="Genomic_DNA"/>
</dbReference>
<dbReference type="Proteomes" id="UP001177023">
    <property type="component" value="Unassembled WGS sequence"/>
</dbReference>
<evidence type="ECO:0000313" key="2">
    <source>
        <dbReference type="EMBL" id="CAJ0571701.1"/>
    </source>
</evidence>
<feature type="transmembrane region" description="Helical" evidence="1">
    <location>
        <begin position="72"/>
        <end position="90"/>
    </location>
</feature>
<gene>
    <name evidence="2" type="ORF">MSPICULIGERA_LOCUS10101</name>
</gene>
<evidence type="ECO:0000313" key="3">
    <source>
        <dbReference type="Proteomes" id="UP001177023"/>
    </source>
</evidence>
<organism evidence="2 3">
    <name type="scientific">Mesorhabditis spiculigera</name>
    <dbReference type="NCBI Taxonomy" id="96644"/>
    <lineage>
        <taxon>Eukaryota</taxon>
        <taxon>Metazoa</taxon>
        <taxon>Ecdysozoa</taxon>
        <taxon>Nematoda</taxon>
        <taxon>Chromadorea</taxon>
        <taxon>Rhabditida</taxon>
        <taxon>Rhabditina</taxon>
        <taxon>Rhabditomorpha</taxon>
        <taxon>Rhabditoidea</taxon>
        <taxon>Rhabditidae</taxon>
        <taxon>Mesorhabditinae</taxon>
        <taxon>Mesorhabditis</taxon>
    </lineage>
</organism>
<accession>A0AA36CNU1</accession>
<reference evidence="2" key="1">
    <citation type="submission" date="2023-06" db="EMBL/GenBank/DDBJ databases">
        <authorList>
            <person name="Delattre M."/>
        </authorList>
    </citation>
    <scope>NUCLEOTIDE SEQUENCE</scope>
    <source>
        <strain evidence="2">AF72</strain>
    </source>
</reference>
<feature type="non-terminal residue" evidence="2">
    <location>
        <position position="120"/>
    </location>
</feature>
<proteinExistence type="predicted"/>